<dbReference type="AlphaFoldDB" id="A0A3D9KWF3"/>
<feature type="chain" id="PRO_5017560088" description="DUF5683 domain-containing protein" evidence="1">
    <location>
        <begin position="19"/>
        <end position="258"/>
    </location>
</feature>
<feature type="domain" description="DUF5683" evidence="2">
    <location>
        <begin position="134"/>
        <end position="236"/>
    </location>
</feature>
<dbReference type="Gene3D" id="3.10.28.20">
    <property type="entry name" value="Acetamidase/Formamidase-like domains"/>
    <property type="match status" value="1"/>
</dbReference>
<reference evidence="3 4" key="1">
    <citation type="submission" date="2018-07" db="EMBL/GenBank/DDBJ databases">
        <title>Genomic Encyclopedia of Type Strains, Phase IV (KMG-IV): sequencing the most valuable type-strain genomes for metagenomic binning, comparative biology and taxonomic classification.</title>
        <authorList>
            <person name="Goeker M."/>
        </authorList>
    </citation>
    <scope>NUCLEOTIDE SEQUENCE [LARGE SCALE GENOMIC DNA]</scope>
    <source>
        <strain evidence="3 4">DSM 4134</strain>
    </source>
</reference>
<dbReference type="OrthoDB" id="1090870at2"/>
<feature type="signal peptide" evidence="1">
    <location>
        <begin position="1"/>
        <end position="18"/>
    </location>
</feature>
<comment type="caution">
    <text evidence="3">The sequence shown here is derived from an EMBL/GenBank/DDBJ whole genome shotgun (WGS) entry which is preliminary data.</text>
</comment>
<sequence>MKPTFLICALLCGISLYAQPKWINENPQSESQMFDYFVGEGSSRDEAFLDALEALAIQRGLVVAGFSVEQKREIINEQVNSEFKRSGQVKVKNKTLLVFPVKKWNDGQYFYTLIGSPKRGERTDGGVMSKGHFIWRSSLVPGWGQFYNKEPSKGLFFSIGQVGLIAGTIFSFSQSGEQRDQANLALMQGDLAQYNSYDKNAKTWKTTGTILGVGAAALWIINIVDATASDKNLYVFEGSKSRLQWAFTGHQAGLKLMF</sequence>
<proteinExistence type="predicted"/>
<protein>
    <recommendedName>
        <fullName evidence="2">DUF5683 domain-containing protein</fullName>
    </recommendedName>
</protein>
<dbReference type="InterPro" id="IPR043738">
    <property type="entry name" value="DUF5683"/>
</dbReference>
<dbReference type="RefSeq" id="WP_115870231.1">
    <property type="nucleotide sequence ID" value="NZ_QREG01000030.1"/>
</dbReference>
<dbReference type="EMBL" id="QREG01000030">
    <property type="protein sequence ID" value="RED92463.1"/>
    <property type="molecule type" value="Genomic_DNA"/>
</dbReference>
<accession>A0A3D9KWF3</accession>
<keyword evidence="1" id="KW-0732">Signal</keyword>
<evidence type="ECO:0000313" key="3">
    <source>
        <dbReference type="EMBL" id="RED92463.1"/>
    </source>
</evidence>
<dbReference type="Pfam" id="PF18935">
    <property type="entry name" value="DUF5683"/>
    <property type="match status" value="1"/>
</dbReference>
<name>A0A3D9KWF3_MARFU</name>
<evidence type="ECO:0000259" key="2">
    <source>
        <dbReference type="Pfam" id="PF18935"/>
    </source>
</evidence>
<organism evidence="3 4">
    <name type="scientific">Marinoscillum furvescens DSM 4134</name>
    <dbReference type="NCBI Taxonomy" id="1122208"/>
    <lineage>
        <taxon>Bacteria</taxon>
        <taxon>Pseudomonadati</taxon>
        <taxon>Bacteroidota</taxon>
        <taxon>Cytophagia</taxon>
        <taxon>Cytophagales</taxon>
        <taxon>Reichenbachiellaceae</taxon>
        <taxon>Marinoscillum</taxon>
    </lineage>
</organism>
<evidence type="ECO:0000313" key="4">
    <source>
        <dbReference type="Proteomes" id="UP000256779"/>
    </source>
</evidence>
<evidence type="ECO:0000256" key="1">
    <source>
        <dbReference type="SAM" id="SignalP"/>
    </source>
</evidence>
<gene>
    <name evidence="3" type="ORF">C7460_13031</name>
</gene>
<keyword evidence="4" id="KW-1185">Reference proteome</keyword>
<dbReference type="Proteomes" id="UP000256779">
    <property type="component" value="Unassembled WGS sequence"/>
</dbReference>